<reference evidence="1 3" key="1">
    <citation type="journal article" date="2010" name="BMC Genomics">
        <title>Combination of measures distinguishes pre-miRNAs from other stem-loops in the genome of the newly sequenced Anopheles darlingi.</title>
        <authorList>
            <person name="Mendes N.D."/>
            <person name="Freitas A.T."/>
            <person name="Vasconcelos A.T."/>
            <person name="Sagot M.F."/>
        </authorList>
    </citation>
    <scope>NUCLEOTIDE SEQUENCE</scope>
</reference>
<reference evidence="2" key="4">
    <citation type="submission" date="2015-06" db="UniProtKB">
        <authorList>
            <consortium name="EnsemblMetazoa"/>
        </authorList>
    </citation>
    <scope>IDENTIFICATION</scope>
</reference>
<keyword evidence="3" id="KW-1185">Reference proteome</keyword>
<reference evidence="1" key="2">
    <citation type="submission" date="2010-05" db="EMBL/GenBank/DDBJ databases">
        <authorList>
            <person name="Almeida L.G."/>
            <person name="Nicolas M.F."/>
            <person name="Souza R.C."/>
            <person name="Vasconcelos A.T.R."/>
        </authorList>
    </citation>
    <scope>NUCLEOTIDE SEQUENCE</scope>
</reference>
<name>W5JK23_ANODA</name>
<organism evidence="1">
    <name type="scientific">Anopheles darlingi</name>
    <name type="common">Mosquito</name>
    <dbReference type="NCBI Taxonomy" id="43151"/>
    <lineage>
        <taxon>Eukaryota</taxon>
        <taxon>Metazoa</taxon>
        <taxon>Ecdysozoa</taxon>
        <taxon>Arthropoda</taxon>
        <taxon>Hexapoda</taxon>
        <taxon>Insecta</taxon>
        <taxon>Pterygota</taxon>
        <taxon>Neoptera</taxon>
        <taxon>Endopterygota</taxon>
        <taxon>Diptera</taxon>
        <taxon>Nematocera</taxon>
        <taxon>Culicoidea</taxon>
        <taxon>Culicidae</taxon>
        <taxon>Anophelinae</taxon>
        <taxon>Anopheles</taxon>
    </lineage>
</organism>
<gene>
    <name evidence="1" type="ORF">AND_003520</name>
</gene>
<dbReference type="AlphaFoldDB" id="W5JK23"/>
<proteinExistence type="predicted"/>
<dbReference type="VEuPathDB" id="VectorBase:ADAR2_007813"/>
<protein>
    <submittedName>
        <fullName evidence="1 2">Uncharacterized protein</fullName>
    </submittedName>
</protein>
<dbReference type="EMBL" id="ADMH02000893">
    <property type="protein sequence ID" value="ETN64727.1"/>
    <property type="molecule type" value="Genomic_DNA"/>
</dbReference>
<accession>W5JK23</accession>
<reference evidence="1" key="3">
    <citation type="journal article" date="2013" name="Nucleic Acids Res.">
        <title>The genome of Anopheles darlingi, the main neotropical malaria vector.</title>
        <authorList>
            <person name="Marinotti O."/>
            <person name="Cerqueira G.C."/>
            <person name="de Almeida L.G."/>
            <person name="Ferro M.I."/>
            <person name="Loreto E.L."/>
            <person name="Zaha A."/>
            <person name="Teixeira S.M."/>
            <person name="Wespiser A.R."/>
            <person name="Almeida E Silva A."/>
            <person name="Schlindwein A.D."/>
            <person name="Pacheco A.C."/>
            <person name="Silva A.L."/>
            <person name="Graveley B.R."/>
            <person name="Walenz B.P."/>
            <person name="Lima Bde A."/>
            <person name="Ribeiro C.A."/>
            <person name="Nunes-Silva C.G."/>
            <person name="de Carvalho C.R."/>
            <person name="Soares C.M."/>
            <person name="de Menezes C.B."/>
            <person name="Matiolli C."/>
            <person name="Caffrey D."/>
            <person name="Araujo D.A."/>
            <person name="de Oliveira D.M."/>
            <person name="Golenbock D."/>
            <person name="Grisard E.C."/>
            <person name="Fantinatti-Garboggini F."/>
            <person name="de Carvalho F.M."/>
            <person name="Barcellos F.G."/>
            <person name="Prosdocimi F."/>
            <person name="May G."/>
            <person name="Azevedo Junior G.M."/>
            <person name="Guimaraes G.M."/>
            <person name="Goldman G.H."/>
            <person name="Padilha I.Q."/>
            <person name="Batista Jda S."/>
            <person name="Ferro J.A."/>
            <person name="Ribeiro J.M."/>
            <person name="Fietto J.L."/>
            <person name="Dabbas K.M."/>
            <person name="Cerdeira L."/>
            <person name="Agnez-Lima L.F."/>
            <person name="Brocchi M."/>
            <person name="de Carvalho M.O."/>
            <person name="Teixeira Mde M."/>
            <person name="Diniz Maia Mde M."/>
            <person name="Goldman M.H."/>
            <person name="Cruz Schneider M.P."/>
            <person name="Felipe M.S."/>
            <person name="Hungria M."/>
            <person name="Nicolas M.F."/>
            <person name="Pereira M."/>
            <person name="Montes M.A."/>
            <person name="Cantao M.E."/>
            <person name="Vincentz M."/>
            <person name="Rafael M.S."/>
            <person name="Silverman N."/>
            <person name="Stoco P.H."/>
            <person name="Souza R.C."/>
            <person name="Vicentini R."/>
            <person name="Gazzinelli R.T."/>
            <person name="Neves Rde O."/>
            <person name="Silva R."/>
            <person name="Astolfi-Filho S."/>
            <person name="Maciel T.E."/>
            <person name="Urmenyi T.P."/>
            <person name="Tadei W.P."/>
            <person name="Camargo E.P."/>
            <person name="de Vasconcelos A.T."/>
        </authorList>
    </citation>
    <scope>NUCLEOTIDE SEQUENCE</scope>
</reference>
<evidence type="ECO:0000313" key="2">
    <source>
        <dbReference type="EnsemblMetazoa" id="ADAC003520-PA"/>
    </source>
</evidence>
<dbReference type="eggNOG" id="KOG3591">
    <property type="taxonomic scope" value="Eukaryota"/>
</dbReference>
<dbReference type="VEuPathDB" id="VectorBase:ADAC003520"/>
<dbReference type="EnsemblMetazoa" id="ADAC003520-RA">
    <property type="protein sequence ID" value="ADAC003520-PA"/>
    <property type="gene ID" value="ADAC003520"/>
</dbReference>
<dbReference type="STRING" id="43151.W5JK23"/>
<evidence type="ECO:0000313" key="1">
    <source>
        <dbReference type="EMBL" id="ETN64727.1"/>
    </source>
</evidence>
<sequence length="265" mass="30030">MADNGNKRNIPIKLGDFSVIDTEFSSIRERFDSEMRKMEEEMAKFRSDLMNRESSFFETRHKCKCCYYYYFFYYATTYQTGSVDRINQPIAIVDDVTIGNQTNQAARPPAHLLLSLRLEGQPVARSVVRSRCGCRSTSSGRPNIDPALDGVTVASGIHIHTHTLTSSPVLAVDPTSNVKQLRVFASGCRSRSFVVDAIATSHHKDMPQQQQQQQYHENGRAAFRQCEIEMISRQAVDDVTVPLRSVPLMEFDPQIFSVFFAWGEA</sequence>
<dbReference type="Proteomes" id="UP000000673">
    <property type="component" value="Unassembled WGS sequence"/>
</dbReference>
<dbReference type="HOGENOM" id="CLU_1050612_0_0_1"/>
<evidence type="ECO:0000313" key="3">
    <source>
        <dbReference type="Proteomes" id="UP000000673"/>
    </source>
</evidence>